<gene>
    <name evidence="2" type="ORF">CLVI_23400</name>
</gene>
<accession>A0A2T0BCP5</accession>
<evidence type="ECO:0000256" key="1">
    <source>
        <dbReference type="SAM" id="Phobius"/>
    </source>
</evidence>
<dbReference type="RefSeq" id="WP_106060323.1">
    <property type="nucleotide sequence ID" value="NZ_PVXQ01000026.1"/>
</dbReference>
<keyword evidence="1" id="KW-0472">Membrane</keyword>
<keyword evidence="3" id="KW-1185">Reference proteome</keyword>
<dbReference type="Proteomes" id="UP000239471">
    <property type="component" value="Unassembled WGS sequence"/>
</dbReference>
<name>A0A2T0BCP5_9CLOT</name>
<dbReference type="Pfam" id="PF10990">
    <property type="entry name" value="DUF2809"/>
    <property type="match status" value="1"/>
</dbReference>
<dbReference type="InterPro" id="IPR021257">
    <property type="entry name" value="DUF2809"/>
</dbReference>
<dbReference type="EMBL" id="PVXQ01000026">
    <property type="protein sequence ID" value="PRR81615.1"/>
    <property type="molecule type" value="Genomic_DNA"/>
</dbReference>
<sequence length="139" mass="15812">MIFKYTRNRLLYAVLIIIVMILGLLSGKYGYIIPDFIDIYLGDALWASMIYLGVAFIFNKKRLKIVAAFGLSFCYLIEISQLYHANWIDNIRQTTLGGLILGYGFLWSDLVAYSMGIGIGVIIDLIISKSYKIVESNHR</sequence>
<comment type="caution">
    <text evidence="2">The sequence shown here is derived from an EMBL/GenBank/DDBJ whole genome shotgun (WGS) entry which is preliminary data.</text>
</comment>
<keyword evidence="1" id="KW-0812">Transmembrane</keyword>
<feature type="transmembrane region" description="Helical" evidence="1">
    <location>
        <begin position="12"/>
        <end position="33"/>
    </location>
</feature>
<feature type="transmembrane region" description="Helical" evidence="1">
    <location>
        <begin position="39"/>
        <end position="58"/>
    </location>
</feature>
<dbReference type="OrthoDB" id="5360192at2"/>
<dbReference type="AlphaFoldDB" id="A0A2T0BCP5"/>
<proteinExistence type="predicted"/>
<organism evidence="2 3">
    <name type="scientific">Clostridium vincentii</name>
    <dbReference type="NCBI Taxonomy" id="52704"/>
    <lineage>
        <taxon>Bacteria</taxon>
        <taxon>Bacillati</taxon>
        <taxon>Bacillota</taxon>
        <taxon>Clostridia</taxon>
        <taxon>Eubacteriales</taxon>
        <taxon>Clostridiaceae</taxon>
        <taxon>Clostridium</taxon>
    </lineage>
</organism>
<reference evidence="2 3" key="1">
    <citation type="submission" date="2018-03" db="EMBL/GenBank/DDBJ databases">
        <title>Genome sequence of Clostridium vincentii DSM 10228.</title>
        <authorList>
            <person name="Poehlein A."/>
            <person name="Daniel R."/>
        </authorList>
    </citation>
    <scope>NUCLEOTIDE SEQUENCE [LARGE SCALE GENOMIC DNA]</scope>
    <source>
        <strain evidence="2 3">DSM 10228</strain>
    </source>
</reference>
<evidence type="ECO:0008006" key="4">
    <source>
        <dbReference type="Google" id="ProtNLM"/>
    </source>
</evidence>
<feature type="transmembrane region" description="Helical" evidence="1">
    <location>
        <begin position="65"/>
        <end position="85"/>
    </location>
</feature>
<keyword evidence="1" id="KW-1133">Transmembrane helix</keyword>
<evidence type="ECO:0000313" key="2">
    <source>
        <dbReference type="EMBL" id="PRR81615.1"/>
    </source>
</evidence>
<protein>
    <recommendedName>
        <fullName evidence="4">DUF2809 domain-containing protein</fullName>
    </recommendedName>
</protein>
<evidence type="ECO:0000313" key="3">
    <source>
        <dbReference type="Proteomes" id="UP000239471"/>
    </source>
</evidence>
<feature type="transmembrane region" description="Helical" evidence="1">
    <location>
        <begin position="105"/>
        <end position="127"/>
    </location>
</feature>